<reference evidence="5" key="1">
    <citation type="submission" date="2025-08" db="UniProtKB">
        <authorList>
            <consortium name="RefSeq"/>
        </authorList>
    </citation>
    <scope>IDENTIFICATION</scope>
    <source>
        <tissue evidence="5">Liver</tissue>
    </source>
</reference>
<evidence type="ECO:0000256" key="3">
    <source>
        <dbReference type="SAM" id="Phobius"/>
    </source>
</evidence>
<dbReference type="CTD" id="121457"/>
<feature type="coiled-coil region" evidence="1">
    <location>
        <begin position="180"/>
        <end position="236"/>
    </location>
</feature>
<keyword evidence="1" id="KW-0175">Coiled coil</keyword>
<accession>A0A9F2NUX4</accession>
<dbReference type="KEGG" id="pbi:103058813"/>
<proteinExistence type="predicted"/>
<dbReference type="GO" id="GO:0016301">
    <property type="term" value="F:kinase activity"/>
    <property type="evidence" value="ECO:0007669"/>
    <property type="project" value="UniProtKB-KW"/>
</dbReference>
<feature type="region of interest" description="Disordered" evidence="2">
    <location>
        <begin position="1"/>
        <end position="28"/>
    </location>
</feature>
<organism evidence="4 5">
    <name type="scientific">Python bivittatus</name>
    <name type="common">Burmese python</name>
    <name type="synonym">Python molurus bivittatus</name>
    <dbReference type="NCBI Taxonomy" id="176946"/>
    <lineage>
        <taxon>Eukaryota</taxon>
        <taxon>Metazoa</taxon>
        <taxon>Chordata</taxon>
        <taxon>Craniata</taxon>
        <taxon>Vertebrata</taxon>
        <taxon>Euteleostomi</taxon>
        <taxon>Lepidosauria</taxon>
        <taxon>Squamata</taxon>
        <taxon>Bifurcata</taxon>
        <taxon>Unidentata</taxon>
        <taxon>Episquamata</taxon>
        <taxon>Toxicofera</taxon>
        <taxon>Serpentes</taxon>
        <taxon>Henophidia</taxon>
        <taxon>Pythonidae</taxon>
        <taxon>Python</taxon>
    </lineage>
</organism>
<dbReference type="PANTHER" id="PTHR21734">
    <property type="entry name" value="INHIBITOR OF NUCLEAR FACTOR KAPPA-B KINASE-INTERACTING PROTEIN"/>
    <property type="match status" value="1"/>
</dbReference>
<dbReference type="RefSeq" id="XP_007420258.1">
    <property type="nucleotide sequence ID" value="XM_007420196.3"/>
</dbReference>
<name>A0A9F2NUX4_PYTBI</name>
<evidence type="ECO:0000313" key="5">
    <source>
        <dbReference type="RefSeq" id="XP_007420258.1"/>
    </source>
</evidence>
<keyword evidence="3" id="KW-0812">Transmembrane</keyword>
<gene>
    <name evidence="5" type="primary">IKBIP</name>
</gene>
<dbReference type="InterPro" id="IPR024152">
    <property type="entry name" value="Inh_kappa-B_kinase-int"/>
</dbReference>
<dbReference type="AlphaFoldDB" id="A0A9F2NUX4"/>
<evidence type="ECO:0000313" key="4">
    <source>
        <dbReference type="Proteomes" id="UP000695026"/>
    </source>
</evidence>
<dbReference type="Proteomes" id="UP000695026">
    <property type="component" value="Unplaced"/>
</dbReference>
<feature type="transmembrane region" description="Helical" evidence="3">
    <location>
        <begin position="36"/>
        <end position="56"/>
    </location>
</feature>
<keyword evidence="3" id="KW-1133">Transmembrane helix</keyword>
<dbReference type="OrthoDB" id="9907187at2759"/>
<feature type="coiled-coil region" evidence="1">
    <location>
        <begin position="275"/>
        <end position="323"/>
    </location>
</feature>
<feature type="compositionally biased region" description="Basic residues" evidence="2">
    <location>
        <begin position="1"/>
        <end position="11"/>
    </location>
</feature>
<dbReference type="PANTHER" id="PTHR21734:SF11">
    <property type="entry name" value="INHIBITOR OF NUCLEAR FACTOR KAPPA-B KINASE-INTERACTING PROTEIN"/>
    <property type="match status" value="1"/>
</dbReference>
<keyword evidence="5" id="KW-0808">Transferase</keyword>
<keyword evidence="4" id="KW-1185">Reference proteome</keyword>
<evidence type="ECO:0000256" key="2">
    <source>
        <dbReference type="SAM" id="MobiDB-lite"/>
    </source>
</evidence>
<dbReference type="GeneID" id="103058813"/>
<protein>
    <submittedName>
        <fullName evidence="5">Inhibitor of nuclear factor kappa-B kinase-interacting protein isoform X1</fullName>
    </submittedName>
</protein>
<keyword evidence="5" id="KW-0418">Kinase</keyword>
<sequence>MFEVKRRRRANISKPNEDQQKKQSVFKSTKSRRMDLQTASSFLSLVASLGLSWFLFQQSVQLAAIEKKYHILKEEAVKFQDMENKISIMSEKFASSSVLQEAPSYVSMVTNFEQEVSSLHNFIEDIQSSEKTRSKKFQTISENFQRVVDSWKRSKSEMDTNTSNFSLETKFLHREITSQINTVDQGLKKLSERLKDLEDSTVRNLKTLNRQEEDILIRIEEQLQLDKKTAKILKQEHNRHLVRSNDLYQKLVLSEHKLKECETYLPAIESAIYSILKLSSELVAAERKKEDMITKVFSAENEMMKAISEITNIQNTLEGMQHEDSILTLQNEPLMLQEKIKDFAEETQHSMNSITKGAV</sequence>
<evidence type="ECO:0000256" key="1">
    <source>
        <dbReference type="SAM" id="Coils"/>
    </source>
</evidence>
<keyword evidence="3" id="KW-0472">Membrane</keyword>